<evidence type="ECO:0000259" key="10">
    <source>
        <dbReference type="Pfam" id="PF00483"/>
    </source>
</evidence>
<comment type="similarity">
    <text evidence="2 9">Belongs to the mannose-6-phosphate isomerase type 2 family.</text>
</comment>
<evidence type="ECO:0000256" key="6">
    <source>
        <dbReference type="ARBA" id="ARBA00022741"/>
    </source>
</evidence>
<dbReference type="Pfam" id="PF00483">
    <property type="entry name" value="NTP_transferase"/>
    <property type="match status" value="1"/>
</dbReference>
<evidence type="ECO:0000256" key="9">
    <source>
        <dbReference type="RuleBase" id="RU004190"/>
    </source>
</evidence>
<keyword evidence="7" id="KW-0342">GTP-binding</keyword>
<dbReference type="SUPFAM" id="SSF53448">
    <property type="entry name" value="Nucleotide-diphospho-sugar transferases"/>
    <property type="match status" value="1"/>
</dbReference>
<evidence type="ECO:0000313" key="14">
    <source>
        <dbReference type="Proteomes" id="UP000199527"/>
    </source>
</evidence>
<protein>
    <recommendedName>
        <fullName evidence="3">mannose-1-phosphate guanylyltransferase</fullName>
        <ecNumber evidence="3">2.7.7.13</ecNumber>
    </recommendedName>
</protein>
<dbReference type="FunFam" id="2.60.120.10:FF:000032">
    <property type="entry name" value="Mannose-1-phosphate guanylyltransferase/mannose-6-phosphate isomerase"/>
    <property type="match status" value="1"/>
</dbReference>
<dbReference type="InterPro" id="IPR011051">
    <property type="entry name" value="RmlC_Cupin_sf"/>
</dbReference>
<dbReference type="Gene3D" id="2.60.120.10">
    <property type="entry name" value="Jelly Rolls"/>
    <property type="match status" value="1"/>
</dbReference>
<dbReference type="InterPro" id="IPR006375">
    <property type="entry name" value="Man1P_GuaTrfase/Man6P_Isoase"/>
</dbReference>
<dbReference type="NCBIfam" id="TIGR01479">
    <property type="entry name" value="GMP_PMI"/>
    <property type="match status" value="1"/>
</dbReference>
<dbReference type="InterPro" id="IPR001538">
    <property type="entry name" value="Man6P_isomerase-2_C"/>
</dbReference>
<keyword evidence="6" id="KW-0547">Nucleotide-binding</keyword>
<dbReference type="CDD" id="cd02213">
    <property type="entry name" value="cupin_PMI_typeII_C"/>
    <property type="match status" value="1"/>
</dbReference>
<dbReference type="GO" id="GO:0004475">
    <property type="term" value="F:mannose-1-phosphate guanylyltransferase (GTP) activity"/>
    <property type="evidence" value="ECO:0007669"/>
    <property type="project" value="UniProtKB-EC"/>
</dbReference>
<dbReference type="FunFam" id="3.90.550.10:FF:000046">
    <property type="entry name" value="Mannose-1-phosphate guanylyltransferase (GDP)"/>
    <property type="match status" value="1"/>
</dbReference>
<dbReference type="Pfam" id="PF22640">
    <property type="entry name" value="ManC_GMP_beta-helix"/>
    <property type="match status" value="1"/>
</dbReference>
<dbReference type="GO" id="GO:0000271">
    <property type="term" value="P:polysaccharide biosynthetic process"/>
    <property type="evidence" value="ECO:0007669"/>
    <property type="project" value="InterPro"/>
</dbReference>
<evidence type="ECO:0000259" key="11">
    <source>
        <dbReference type="Pfam" id="PF01050"/>
    </source>
</evidence>
<dbReference type="Gene3D" id="3.90.550.10">
    <property type="entry name" value="Spore Coat Polysaccharide Biosynthesis Protein SpsA, Chain A"/>
    <property type="match status" value="1"/>
</dbReference>
<evidence type="ECO:0000313" key="13">
    <source>
        <dbReference type="EMBL" id="SDK08636.1"/>
    </source>
</evidence>
<keyword evidence="5 13" id="KW-0548">Nucleotidyltransferase</keyword>
<feature type="domain" description="MannoseP isomerase/GMP-like beta-helix" evidence="12">
    <location>
        <begin position="291"/>
        <end position="344"/>
    </location>
</feature>
<dbReference type="InterPro" id="IPR049577">
    <property type="entry name" value="GMPP_N"/>
</dbReference>
<dbReference type="Pfam" id="PF01050">
    <property type="entry name" value="MannoseP_isomer"/>
    <property type="match status" value="1"/>
</dbReference>
<dbReference type="GO" id="GO:0009298">
    <property type="term" value="P:GDP-mannose biosynthetic process"/>
    <property type="evidence" value="ECO:0007669"/>
    <property type="project" value="UniProtKB-UniPathway"/>
</dbReference>
<reference evidence="14" key="1">
    <citation type="submission" date="2016-10" db="EMBL/GenBank/DDBJ databases">
        <authorList>
            <person name="Varghese N."/>
            <person name="Submissions S."/>
        </authorList>
    </citation>
    <scope>NUCLEOTIDE SEQUENCE [LARGE SCALE GENOMIC DNA]</scope>
    <source>
        <strain evidence="14">DSM 23317</strain>
    </source>
</reference>
<feature type="domain" description="Nucleotidyl transferase" evidence="10">
    <location>
        <begin position="6"/>
        <end position="285"/>
    </location>
</feature>
<sequence>MGTILPVVMAGGSGTRLWPLSRSAFPKQFLPLVDDSTMLQQTITRVTELDCSIPLTICNEVHRFMVAEQLRAIDKLGSIILEPQGRNTAPAIALAAEISRVDEQDPLLLVLAADHVIQDGDAFVKAVRRALPLAEQGKLVTFGVVPDCAHTGYGYIQRGDSVGDGFEVSQFVEKPDLSTAEQYLASEKYYWNSGMFLFKASRYLEELNIHRPDIAEACRNSLVNTRADLDFVRLDEESFLACADESIDYAVMEKTDDAVVIPLDAGWNDIGSWSALWEINSKDENNNAFRGDVISHDSSNCLVHSDERLVATVGLDDIVVVDTKDAVMVAKKSRVQEVKKIVEQIKSSGRREAKLHREVYRPWGKYDSVDNGNRYQVKRITVNPGAKLSVQMHHHRAEHWIVVSGTAKVTNGGQTILVTENESTYIPVGVVHALENPGKMPLEMIEVQVGSYLGEDDIVRFEDRYGRVDA</sequence>
<dbReference type="AlphaFoldDB" id="A0A1G8Z0R4"/>
<dbReference type="CDD" id="cd02509">
    <property type="entry name" value="GDP-M1P_Guanylyltransferase"/>
    <property type="match status" value="1"/>
</dbReference>
<evidence type="ECO:0000256" key="8">
    <source>
        <dbReference type="ARBA" id="ARBA00047343"/>
    </source>
</evidence>
<dbReference type="PANTHER" id="PTHR46390:SF1">
    <property type="entry name" value="MANNOSE-1-PHOSPHATE GUANYLYLTRANSFERASE"/>
    <property type="match status" value="1"/>
</dbReference>
<dbReference type="EC" id="2.7.7.13" evidence="3"/>
<dbReference type="GO" id="GO:0005525">
    <property type="term" value="F:GTP binding"/>
    <property type="evidence" value="ECO:0007669"/>
    <property type="project" value="UniProtKB-KW"/>
</dbReference>
<dbReference type="InterPro" id="IPR005835">
    <property type="entry name" value="NTP_transferase_dom"/>
</dbReference>
<gene>
    <name evidence="13" type="ORF">SAMN04488540_11896</name>
</gene>
<dbReference type="InterPro" id="IPR051161">
    <property type="entry name" value="Mannose-6P_isomerase_type2"/>
</dbReference>
<dbReference type="InterPro" id="IPR014710">
    <property type="entry name" value="RmlC-like_jellyroll"/>
</dbReference>
<proteinExistence type="inferred from homology"/>
<dbReference type="RefSeq" id="WP_176819361.1">
    <property type="nucleotide sequence ID" value="NZ_FNEM01000018.1"/>
</dbReference>
<dbReference type="SUPFAM" id="SSF51182">
    <property type="entry name" value="RmlC-like cupins"/>
    <property type="match status" value="1"/>
</dbReference>
<dbReference type="PANTHER" id="PTHR46390">
    <property type="entry name" value="MANNOSE-1-PHOSPHATE GUANYLYLTRANSFERASE"/>
    <property type="match status" value="1"/>
</dbReference>
<accession>A0A1G8Z0R4</accession>
<dbReference type="UniPathway" id="UPA00126">
    <property type="reaction ID" value="UER00930"/>
</dbReference>
<evidence type="ECO:0000256" key="3">
    <source>
        <dbReference type="ARBA" id="ARBA00012387"/>
    </source>
</evidence>
<feature type="domain" description="Mannose-6-phosphate isomerase type II C-terminal" evidence="11">
    <location>
        <begin position="349"/>
        <end position="463"/>
    </location>
</feature>
<dbReference type="Proteomes" id="UP000199527">
    <property type="component" value="Unassembled WGS sequence"/>
</dbReference>
<evidence type="ECO:0000256" key="2">
    <source>
        <dbReference type="ARBA" id="ARBA00006115"/>
    </source>
</evidence>
<organism evidence="13 14">
    <name type="scientific">Ferrimonas sediminum</name>
    <dbReference type="NCBI Taxonomy" id="718193"/>
    <lineage>
        <taxon>Bacteria</taxon>
        <taxon>Pseudomonadati</taxon>
        <taxon>Pseudomonadota</taxon>
        <taxon>Gammaproteobacteria</taxon>
        <taxon>Alteromonadales</taxon>
        <taxon>Ferrimonadaceae</taxon>
        <taxon>Ferrimonas</taxon>
    </lineage>
</organism>
<evidence type="ECO:0000256" key="5">
    <source>
        <dbReference type="ARBA" id="ARBA00022695"/>
    </source>
</evidence>
<dbReference type="InterPro" id="IPR054566">
    <property type="entry name" value="ManC/GMP-like_b-helix"/>
</dbReference>
<name>A0A1G8Z0R4_9GAMM</name>
<comment type="catalytic activity">
    <reaction evidence="8">
        <text>alpha-D-mannose 1-phosphate + GTP + H(+) = GDP-alpha-D-mannose + diphosphate</text>
        <dbReference type="Rhea" id="RHEA:15229"/>
        <dbReference type="ChEBI" id="CHEBI:15378"/>
        <dbReference type="ChEBI" id="CHEBI:33019"/>
        <dbReference type="ChEBI" id="CHEBI:37565"/>
        <dbReference type="ChEBI" id="CHEBI:57527"/>
        <dbReference type="ChEBI" id="CHEBI:58409"/>
        <dbReference type="EC" id="2.7.7.13"/>
    </reaction>
</comment>
<dbReference type="EMBL" id="FNEM01000018">
    <property type="protein sequence ID" value="SDK08636.1"/>
    <property type="molecule type" value="Genomic_DNA"/>
</dbReference>
<evidence type="ECO:0000256" key="7">
    <source>
        <dbReference type="ARBA" id="ARBA00023134"/>
    </source>
</evidence>
<evidence type="ECO:0000256" key="4">
    <source>
        <dbReference type="ARBA" id="ARBA00022679"/>
    </source>
</evidence>
<evidence type="ECO:0000256" key="1">
    <source>
        <dbReference type="ARBA" id="ARBA00004823"/>
    </source>
</evidence>
<evidence type="ECO:0000259" key="12">
    <source>
        <dbReference type="Pfam" id="PF22640"/>
    </source>
</evidence>
<comment type="pathway">
    <text evidence="1">Nucleotide-sugar biosynthesis; GDP-alpha-D-mannose biosynthesis; GDP-alpha-D-mannose from alpha-D-mannose 1-phosphate (GTP route): step 1/1.</text>
</comment>
<dbReference type="InterPro" id="IPR029044">
    <property type="entry name" value="Nucleotide-diphossugar_trans"/>
</dbReference>
<keyword evidence="14" id="KW-1185">Reference proteome</keyword>
<keyword evidence="4 13" id="KW-0808">Transferase</keyword>